<accession>A0A0B6Z5U4</accession>
<feature type="compositionally biased region" description="Basic and acidic residues" evidence="1">
    <location>
        <begin position="39"/>
        <end position="50"/>
    </location>
</feature>
<feature type="compositionally biased region" description="Polar residues" evidence="1">
    <location>
        <begin position="1"/>
        <end position="22"/>
    </location>
</feature>
<sequence length="318" mass="36345">AKRVEPQNTGTAKRVESQSTGATKRVALKSQDGNTFTESHAKPQLEEKTNESLCRPQNSVRDKIHSDKETKQKSVPKKTAISNSSKTKKSAKKVKVAQPVWPLTPTKVNTNHGWSWASDGQMRLIPKITQSREEQVRIRKCYQSMRHTSGETVSIRDCVILQSDGDGSIPFVGKVSALWESLSGEMMFSMLWYYQPEHTATGREPDDGEQELFASKHREENSVACIDDKCFVLMYNAYCRLEAEGARHEQMVPVPKWRELIPEVTEEDKKYCRLPPPANACADNIWFCRYDYDIRKKVVKKPKHKKSNLRYRAPCKPV</sequence>
<dbReference type="SMART" id="SM00439">
    <property type="entry name" value="BAH"/>
    <property type="match status" value="1"/>
</dbReference>
<dbReference type="Pfam" id="PF01426">
    <property type="entry name" value="BAH"/>
    <property type="match status" value="1"/>
</dbReference>
<feature type="compositionally biased region" description="Basic residues" evidence="1">
    <location>
        <begin position="86"/>
        <end position="95"/>
    </location>
</feature>
<dbReference type="EMBL" id="HACG01017124">
    <property type="protein sequence ID" value="CEK63989.1"/>
    <property type="molecule type" value="Transcribed_RNA"/>
</dbReference>
<proteinExistence type="predicted"/>
<dbReference type="GO" id="GO:0003682">
    <property type="term" value="F:chromatin binding"/>
    <property type="evidence" value="ECO:0007669"/>
    <property type="project" value="InterPro"/>
</dbReference>
<dbReference type="PANTHER" id="PTHR46576">
    <property type="entry name" value="BROMO ADJACENT HOMOLOGY DOMAIN-CONTAINING 1 PROTEIN"/>
    <property type="match status" value="1"/>
</dbReference>
<dbReference type="GO" id="GO:0000976">
    <property type="term" value="F:transcription cis-regulatory region binding"/>
    <property type="evidence" value="ECO:0007669"/>
    <property type="project" value="TreeGrafter"/>
</dbReference>
<dbReference type="PROSITE" id="PS51038">
    <property type="entry name" value="BAH"/>
    <property type="match status" value="1"/>
</dbReference>
<feature type="non-terminal residue" evidence="3">
    <location>
        <position position="1"/>
    </location>
</feature>
<feature type="region of interest" description="Disordered" evidence="1">
    <location>
        <begin position="1"/>
        <end position="95"/>
    </location>
</feature>
<gene>
    <name evidence="3" type="primary">ORF50268</name>
</gene>
<evidence type="ECO:0000256" key="1">
    <source>
        <dbReference type="SAM" id="MobiDB-lite"/>
    </source>
</evidence>
<dbReference type="GO" id="GO:0005677">
    <property type="term" value="C:chromatin silencing complex"/>
    <property type="evidence" value="ECO:0007669"/>
    <property type="project" value="TreeGrafter"/>
</dbReference>
<feature type="compositionally biased region" description="Basic and acidic residues" evidence="1">
    <location>
        <begin position="60"/>
        <end position="72"/>
    </location>
</feature>
<organism evidence="3">
    <name type="scientific">Arion vulgaris</name>
    <dbReference type="NCBI Taxonomy" id="1028688"/>
    <lineage>
        <taxon>Eukaryota</taxon>
        <taxon>Metazoa</taxon>
        <taxon>Spiralia</taxon>
        <taxon>Lophotrochozoa</taxon>
        <taxon>Mollusca</taxon>
        <taxon>Gastropoda</taxon>
        <taxon>Heterobranchia</taxon>
        <taxon>Euthyneura</taxon>
        <taxon>Panpulmonata</taxon>
        <taxon>Eupulmonata</taxon>
        <taxon>Stylommatophora</taxon>
        <taxon>Helicina</taxon>
        <taxon>Arionoidea</taxon>
        <taxon>Arionidae</taxon>
        <taxon>Arion</taxon>
    </lineage>
</organism>
<evidence type="ECO:0000259" key="2">
    <source>
        <dbReference type="PROSITE" id="PS51038"/>
    </source>
</evidence>
<dbReference type="InterPro" id="IPR043151">
    <property type="entry name" value="BAH_sf"/>
</dbReference>
<dbReference type="AlphaFoldDB" id="A0A0B6Z5U4"/>
<dbReference type="Gene3D" id="2.30.30.490">
    <property type="match status" value="1"/>
</dbReference>
<protein>
    <recommendedName>
        <fullName evidence="2">BAH domain-containing protein</fullName>
    </recommendedName>
</protein>
<dbReference type="PANTHER" id="PTHR46576:SF1">
    <property type="entry name" value="BROMO ADJACENT HOMOLOGY DOMAIN-CONTAINING 1 PROTEIN"/>
    <property type="match status" value="1"/>
</dbReference>
<reference evidence="3" key="1">
    <citation type="submission" date="2014-12" db="EMBL/GenBank/DDBJ databases">
        <title>Insight into the proteome of Arion vulgaris.</title>
        <authorList>
            <person name="Aradska J."/>
            <person name="Bulat T."/>
            <person name="Smidak R."/>
            <person name="Sarate P."/>
            <person name="Gangsoo J."/>
            <person name="Sialana F."/>
            <person name="Bilban M."/>
            <person name="Lubec G."/>
        </authorList>
    </citation>
    <scope>NUCLEOTIDE SEQUENCE</scope>
    <source>
        <tissue evidence="3">Skin</tissue>
    </source>
</reference>
<dbReference type="InterPro" id="IPR053032">
    <property type="entry name" value="BAH_domain-containing"/>
</dbReference>
<dbReference type="GO" id="GO:0045892">
    <property type="term" value="P:negative regulation of DNA-templated transcription"/>
    <property type="evidence" value="ECO:0007669"/>
    <property type="project" value="TreeGrafter"/>
</dbReference>
<evidence type="ECO:0000313" key="3">
    <source>
        <dbReference type="EMBL" id="CEK63989.1"/>
    </source>
</evidence>
<dbReference type="InterPro" id="IPR001025">
    <property type="entry name" value="BAH_dom"/>
</dbReference>
<feature type="domain" description="BAH" evidence="2">
    <location>
        <begin position="151"/>
        <end position="303"/>
    </location>
</feature>
<dbReference type="GO" id="GO:0031507">
    <property type="term" value="P:heterochromatin formation"/>
    <property type="evidence" value="ECO:0007669"/>
    <property type="project" value="TreeGrafter"/>
</dbReference>
<name>A0A0B6Z5U4_9EUPU</name>